<dbReference type="SMART" id="SM00305">
    <property type="entry name" value="HintC"/>
    <property type="match status" value="1"/>
</dbReference>
<dbReference type="SUPFAM" id="SSF51294">
    <property type="entry name" value="Hedgehog/intein (Hint) domain"/>
    <property type="match status" value="1"/>
</dbReference>
<keyword evidence="5" id="KW-1003">Cell membrane</keyword>
<reference evidence="22" key="1">
    <citation type="submission" date="2020-07" db="EMBL/GenBank/DDBJ databases">
        <title>Multicomponent nature underlies the extraordinary mechanical properties of spider dragline silk.</title>
        <authorList>
            <person name="Kono N."/>
            <person name="Nakamura H."/>
            <person name="Mori M."/>
            <person name="Yoshida Y."/>
            <person name="Ohtoshi R."/>
            <person name="Malay A.D."/>
            <person name="Moran D.A.P."/>
            <person name="Tomita M."/>
            <person name="Numata K."/>
            <person name="Arakawa K."/>
        </authorList>
    </citation>
    <scope>NUCLEOTIDE SEQUENCE</scope>
</reference>
<dbReference type="GO" id="GO:0009653">
    <property type="term" value="P:anatomical structure morphogenesis"/>
    <property type="evidence" value="ECO:0007669"/>
    <property type="project" value="UniProtKB-KW"/>
</dbReference>
<dbReference type="SMART" id="SM00306">
    <property type="entry name" value="HintN"/>
    <property type="match status" value="1"/>
</dbReference>
<dbReference type="PROSITE" id="PS50817">
    <property type="entry name" value="INTEIN_N_TER"/>
    <property type="match status" value="1"/>
</dbReference>
<dbReference type="GO" id="GO:0008233">
    <property type="term" value="F:peptidase activity"/>
    <property type="evidence" value="ECO:0007669"/>
    <property type="project" value="UniProtKB-KW"/>
</dbReference>
<name>A0A8X6J4Y2_TRICU</name>
<keyword evidence="4" id="KW-0217">Developmental protein</keyword>
<gene>
    <name evidence="22" type="primary">SHH</name>
    <name evidence="22" type="ORF">TNCT_80141</name>
</gene>
<evidence type="ECO:0000256" key="4">
    <source>
        <dbReference type="ARBA" id="ARBA00022473"/>
    </source>
</evidence>
<keyword evidence="11" id="KW-0378">Hydrolase</keyword>
<evidence type="ECO:0000256" key="14">
    <source>
        <dbReference type="ARBA" id="ARBA00023136"/>
    </source>
</evidence>
<keyword evidence="14" id="KW-0472">Membrane</keyword>
<dbReference type="InterPro" id="IPR003586">
    <property type="entry name" value="Hint_dom_C"/>
</dbReference>
<dbReference type="GO" id="GO:0005615">
    <property type="term" value="C:extracellular space"/>
    <property type="evidence" value="ECO:0007669"/>
    <property type="project" value="TreeGrafter"/>
</dbReference>
<dbReference type="CDD" id="cd00081">
    <property type="entry name" value="Hint"/>
    <property type="match status" value="1"/>
</dbReference>
<dbReference type="InterPro" id="IPR006141">
    <property type="entry name" value="Intein_N"/>
</dbReference>
<comment type="catalytic activity">
    <reaction evidence="19">
        <text>glycyl-L-cysteinyl-[protein] + cholesterol + H(+) = [protein]-C-terminal glycyl cholesterol ester + N-terminal L-cysteinyl-[protein]</text>
        <dbReference type="Rhea" id="RHEA:59504"/>
        <dbReference type="Rhea" id="RHEA-COMP:12707"/>
        <dbReference type="Rhea" id="RHEA-COMP:15369"/>
        <dbReference type="Rhea" id="RHEA-COMP:15374"/>
        <dbReference type="ChEBI" id="CHEBI:15378"/>
        <dbReference type="ChEBI" id="CHEBI:16113"/>
        <dbReference type="ChEBI" id="CHEBI:65250"/>
        <dbReference type="ChEBI" id="CHEBI:143135"/>
        <dbReference type="ChEBI" id="CHEBI:143140"/>
    </reaction>
    <physiologicalReaction direction="left-to-right" evidence="19">
        <dbReference type="Rhea" id="RHEA:59505"/>
    </physiologicalReaction>
</comment>
<evidence type="ECO:0000259" key="21">
    <source>
        <dbReference type="SMART" id="SM00306"/>
    </source>
</evidence>
<keyword evidence="12" id="KW-0068">Autocatalytic cleavage</keyword>
<keyword evidence="6" id="KW-0645">Protease</keyword>
<organism evidence="22 23">
    <name type="scientific">Trichonephila clavata</name>
    <name type="common">Joro spider</name>
    <name type="synonym">Nephila clavata</name>
    <dbReference type="NCBI Taxonomy" id="2740835"/>
    <lineage>
        <taxon>Eukaryota</taxon>
        <taxon>Metazoa</taxon>
        <taxon>Ecdysozoa</taxon>
        <taxon>Arthropoda</taxon>
        <taxon>Chelicerata</taxon>
        <taxon>Arachnida</taxon>
        <taxon>Araneae</taxon>
        <taxon>Araneomorphae</taxon>
        <taxon>Entelegynae</taxon>
        <taxon>Araneoidea</taxon>
        <taxon>Nephilidae</taxon>
        <taxon>Trichonephila</taxon>
    </lineage>
</organism>
<evidence type="ECO:0000256" key="6">
    <source>
        <dbReference type="ARBA" id="ARBA00022670"/>
    </source>
</evidence>
<dbReference type="PANTHER" id="PTHR11889">
    <property type="entry name" value="HEDGEHOG"/>
    <property type="match status" value="1"/>
</dbReference>
<dbReference type="GO" id="GO:0005113">
    <property type="term" value="F:patched binding"/>
    <property type="evidence" value="ECO:0007669"/>
    <property type="project" value="TreeGrafter"/>
</dbReference>
<dbReference type="Gene3D" id="2.170.16.10">
    <property type="entry name" value="Hedgehog/Intein (Hint) domain"/>
    <property type="match status" value="1"/>
</dbReference>
<evidence type="ECO:0000313" key="22">
    <source>
        <dbReference type="EMBL" id="GFR10253.1"/>
    </source>
</evidence>
<dbReference type="OrthoDB" id="5212at2759"/>
<evidence type="ECO:0000256" key="5">
    <source>
        <dbReference type="ARBA" id="ARBA00022475"/>
    </source>
</evidence>
<dbReference type="GO" id="GO:0016015">
    <property type="term" value="F:morphogen activity"/>
    <property type="evidence" value="ECO:0007669"/>
    <property type="project" value="UniProtKB-KW"/>
</dbReference>
<dbReference type="InterPro" id="IPR050387">
    <property type="entry name" value="Hedgehog_Signaling"/>
</dbReference>
<evidence type="ECO:0000259" key="20">
    <source>
        <dbReference type="SMART" id="SM00305"/>
    </source>
</evidence>
<evidence type="ECO:0000256" key="11">
    <source>
        <dbReference type="ARBA" id="ARBA00022801"/>
    </source>
</evidence>
<keyword evidence="23" id="KW-1185">Reference proteome</keyword>
<keyword evidence="13" id="KW-0106">Calcium</keyword>
<dbReference type="FunFam" id="2.170.16.10:FF:000001">
    <property type="entry name" value="Indian hedgehog"/>
    <property type="match status" value="1"/>
</dbReference>
<dbReference type="GO" id="GO:0016540">
    <property type="term" value="P:protein autoprocessing"/>
    <property type="evidence" value="ECO:0007669"/>
    <property type="project" value="InterPro"/>
</dbReference>
<dbReference type="GO" id="GO:0016740">
    <property type="term" value="F:transferase activity"/>
    <property type="evidence" value="ECO:0007669"/>
    <property type="project" value="UniProtKB-KW"/>
</dbReference>
<feature type="domain" description="Hint" evidence="21">
    <location>
        <begin position="82"/>
        <end position="188"/>
    </location>
</feature>
<dbReference type="GO" id="GO:0048731">
    <property type="term" value="P:system development"/>
    <property type="evidence" value="ECO:0007669"/>
    <property type="project" value="UniProtKB-ARBA"/>
</dbReference>
<evidence type="ECO:0000256" key="13">
    <source>
        <dbReference type="ARBA" id="ARBA00022837"/>
    </source>
</evidence>
<evidence type="ECO:0000256" key="15">
    <source>
        <dbReference type="ARBA" id="ARBA00023139"/>
    </source>
</evidence>
<evidence type="ECO:0000256" key="12">
    <source>
        <dbReference type="ARBA" id="ARBA00022813"/>
    </source>
</evidence>
<dbReference type="Proteomes" id="UP000887116">
    <property type="component" value="Unassembled WGS sequence"/>
</dbReference>
<evidence type="ECO:0000256" key="9">
    <source>
        <dbReference type="ARBA" id="ARBA00022723"/>
    </source>
</evidence>
<dbReference type="GO" id="GO:0007267">
    <property type="term" value="P:cell-cell signaling"/>
    <property type="evidence" value="ECO:0007669"/>
    <property type="project" value="InterPro"/>
</dbReference>
<dbReference type="PANTHER" id="PTHR11889:SF31">
    <property type="entry name" value="PROTEIN HEDGEHOG"/>
    <property type="match status" value="1"/>
</dbReference>
<dbReference type="GO" id="GO:0005886">
    <property type="term" value="C:plasma membrane"/>
    <property type="evidence" value="ECO:0007669"/>
    <property type="project" value="UniProtKB-SubCell"/>
</dbReference>
<dbReference type="InterPro" id="IPR003587">
    <property type="entry name" value="Hint_dom_N"/>
</dbReference>
<evidence type="ECO:0000256" key="3">
    <source>
        <dbReference type="ARBA" id="ARBA00021970"/>
    </source>
</evidence>
<keyword evidence="8" id="KW-0709">Segmentation polarity protein</keyword>
<keyword evidence="16" id="KW-0449">Lipoprotein</keyword>
<dbReference type="GO" id="GO:0016539">
    <property type="term" value="P:intein-mediated protein splicing"/>
    <property type="evidence" value="ECO:0007669"/>
    <property type="project" value="InterPro"/>
</dbReference>
<protein>
    <recommendedName>
        <fullName evidence="3">Protein hedgehog</fullName>
    </recommendedName>
</protein>
<keyword evidence="9" id="KW-0479">Metal-binding</keyword>
<accession>A0A8X6J4Y2</accession>
<evidence type="ECO:0000256" key="1">
    <source>
        <dbReference type="ARBA" id="ARBA00004193"/>
    </source>
</evidence>
<dbReference type="GO" id="GO:0007367">
    <property type="term" value="P:segment polarity determination"/>
    <property type="evidence" value="ECO:0007669"/>
    <property type="project" value="UniProtKB-KW"/>
</dbReference>
<evidence type="ECO:0000313" key="23">
    <source>
        <dbReference type="Proteomes" id="UP000887116"/>
    </source>
</evidence>
<feature type="domain" description="Hint" evidence="20">
    <location>
        <begin position="195"/>
        <end position="239"/>
    </location>
</feature>
<dbReference type="InterPro" id="IPR001657">
    <property type="entry name" value="Hedgehog"/>
</dbReference>
<dbReference type="SUPFAM" id="SSF55166">
    <property type="entry name" value="Hedgehog/DD-peptidase"/>
    <property type="match status" value="1"/>
</dbReference>
<evidence type="ECO:0000256" key="16">
    <source>
        <dbReference type="ARBA" id="ARBA00023288"/>
    </source>
</evidence>
<evidence type="ECO:0000256" key="8">
    <source>
        <dbReference type="ARBA" id="ARBA00022716"/>
    </source>
</evidence>
<comment type="subcellular location">
    <subcellularLocation>
        <location evidence="1">Cell membrane</location>
        <topology evidence="1">Lipid-anchor</topology>
    </subcellularLocation>
</comment>
<dbReference type="GO" id="GO:0007224">
    <property type="term" value="P:smoothened signaling pathway"/>
    <property type="evidence" value="ECO:0007669"/>
    <property type="project" value="TreeGrafter"/>
</dbReference>
<dbReference type="InterPro" id="IPR000320">
    <property type="entry name" value="Hedgehog_signalling_dom"/>
</dbReference>
<sequence>MNMYPGVKLRVTEAWDDEGYHSPQSLHNEGRAVDITTSDRDRSKYGMLARLAVEAGFDFVYYESRGHIHCSVKPESAEARSGGCFSSNSTVQTETGRKRMSELNLGDRVLVITPDGQLDYSEVILFLDRDEKNNRTYLSIETERGAKITLTPHHLIFTETDNTTQDEWGSYATYAKNIQIGHYIYVVSHPTSSGNDQLILDKVVSITVATEGGIYAPLTQHGTVVVNDVVASCYAVMSDQNIAHWAFFPMRILHNFKQAFRTVLQKFHLVQLRTPKTPRTNQHTGIHWYATFLYTLTRTLFPRYLYT</sequence>
<evidence type="ECO:0000256" key="19">
    <source>
        <dbReference type="ARBA" id="ARBA00048589"/>
    </source>
</evidence>
<comment type="function">
    <text evidence="18">The C-terminal part of the hedgehog protein precursor displays an autoproteolysis activity that results in the cleavage of the full-length protein into two parts (N-product and C-product). In addition, the C-terminal part displays a cholesterol transferase activity that results by the covalent attachment of a cholesterol moiety to the C-terminal of the newly generated N-product. Once cleaved, the C-product has no signaling activity and diffuses from the cell.</text>
</comment>
<dbReference type="Pfam" id="PF01079">
    <property type="entry name" value="Hint"/>
    <property type="match status" value="1"/>
</dbReference>
<keyword evidence="7" id="KW-0808">Transferase</keyword>
<proteinExistence type="inferred from homology"/>
<dbReference type="PRINTS" id="PR00632">
    <property type="entry name" value="SONICHHOG"/>
</dbReference>
<dbReference type="EMBL" id="BMAO01016669">
    <property type="protein sequence ID" value="GFR10253.1"/>
    <property type="molecule type" value="Genomic_DNA"/>
</dbReference>
<evidence type="ECO:0000256" key="18">
    <source>
        <dbReference type="ARBA" id="ARBA00045369"/>
    </source>
</evidence>
<keyword evidence="17" id="KW-0504">Morphogen</keyword>
<dbReference type="Gene3D" id="3.30.1380.10">
    <property type="match status" value="1"/>
</dbReference>
<evidence type="ECO:0000256" key="7">
    <source>
        <dbReference type="ARBA" id="ARBA00022679"/>
    </source>
</evidence>
<dbReference type="GO" id="GO:0001708">
    <property type="term" value="P:cell fate specification"/>
    <property type="evidence" value="ECO:0007669"/>
    <property type="project" value="TreeGrafter"/>
</dbReference>
<evidence type="ECO:0000256" key="17">
    <source>
        <dbReference type="ARBA" id="ARBA00023301"/>
    </source>
</evidence>
<dbReference type="Pfam" id="PF01085">
    <property type="entry name" value="HH_signal"/>
    <property type="match status" value="1"/>
</dbReference>
<keyword evidence="15" id="KW-0564">Palmitate</keyword>
<dbReference type="InterPro" id="IPR001767">
    <property type="entry name" value="Hedgehog_Hint"/>
</dbReference>
<evidence type="ECO:0000256" key="10">
    <source>
        <dbReference type="ARBA" id="ARBA00022729"/>
    </source>
</evidence>
<comment type="similarity">
    <text evidence="2">Belongs to the hedgehog family.</text>
</comment>
<dbReference type="InterPro" id="IPR036844">
    <property type="entry name" value="Hint_dom_sf"/>
</dbReference>
<dbReference type="GO" id="GO:0010468">
    <property type="term" value="P:regulation of gene expression"/>
    <property type="evidence" value="ECO:0007669"/>
    <property type="project" value="TreeGrafter"/>
</dbReference>
<keyword evidence="10" id="KW-0732">Signal</keyword>
<dbReference type="InterPro" id="IPR009045">
    <property type="entry name" value="Zn_M74/Hedgehog-like"/>
</dbReference>
<evidence type="ECO:0000256" key="2">
    <source>
        <dbReference type="ARBA" id="ARBA00010649"/>
    </source>
</evidence>
<dbReference type="GO" id="GO:0005509">
    <property type="term" value="F:calcium ion binding"/>
    <property type="evidence" value="ECO:0007669"/>
    <property type="project" value="TreeGrafter"/>
</dbReference>
<dbReference type="AlphaFoldDB" id="A0A8X6J4Y2"/>
<comment type="caution">
    <text evidence="22">The sequence shown here is derived from an EMBL/GenBank/DDBJ whole genome shotgun (WGS) entry which is preliminary data.</text>
</comment>